<name>A0ABQ9FNU1_TEGGR</name>
<evidence type="ECO:0000313" key="2">
    <source>
        <dbReference type="EMBL" id="KAJ8318939.1"/>
    </source>
</evidence>
<gene>
    <name evidence="2" type="ORF">KUTeg_004030</name>
</gene>
<dbReference type="Pfam" id="PF03067">
    <property type="entry name" value="LPMO_10"/>
    <property type="match status" value="1"/>
</dbReference>
<accession>A0ABQ9FNU1</accession>
<evidence type="ECO:0000259" key="1">
    <source>
        <dbReference type="Pfam" id="PF03067"/>
    </source>
</evidence>
<keyword evidence="3" id="KW-1185">Reference proteome</keyword>
<dbReference type="PANTHER" id="PTHR21113">
    <property type="entry name" value="AGAP001705-PA"/>
    <property type="match status" value="1"/>
</dbReference>
<sequence length="363" mass="40656">MFITLNANSEDFSVIDWRYEKMDNICTMTTWVSIGVILSGLLDIVSGHGRLIDPPSRSSMFRYGFANPPNYNDHQLYCGGVQVQYEQNGGKCGVCGDPWQGPRENEAGGKYANGIIVRSYTIGQVINVTVELTVNHKGYFEFRLCPNDDPMKKVTHECLNQYVLQFADTGNRRLYIPQANGYQKLHMQLRLPGGVRCRDCLFQWKYNAGNSWGVDSQTGRGCIGCGNQEQFYGCADIAIGYPEIEPGMSLITGKMANGGPIQPAPTPVYPSNTEYPQWESSRDPNTLPRQDAGDKNVMTYQSFQEFRDQFKDKNIQPCVCHTCVGRTCVCECYIVSSSNSILVSHLQQLCLLCLSVLVFLFSI</sequence>
<comment type="caution">
    <text evidence="2">The sequence shown here is derived from an EMBL/GenBank/DDBJ whole genome shotgun (WGS) entry which is preliminary data.</text>
</comment>
<dbReference type="EMBL" id="JARBDR010000214">
    <property type="protein sequence ID" value="KAJ8318939.1"/>
    <property type="molecule type" value="Genomic_DNA"/>
</dbReference>
<feature type="domain" description="Chitin-binding type-4" evidence="1">
    <location>
        <begin position="48"/>
        <end position="237"/>
    </location>
</feature>
<protein>
    <recommendedName>
        <fullName evidence="1">Chitin-binding type-4 domain-containing protein</fullName>
    </recommendedName>
</protein>
<organism evidence="2 3">
    <name type="scientific">Tegillarca granosa</name>
    <name type="common">Malaysian cockle</name>
    <name type="synonym">Anadara granosa</name>
    <dbReference type="NCBI Taxonomy" id="220873"/>
    <lineage>
        <taxon>Eukaryota</taxon>
        <taxon>Metazoa</taxon>
        <taxon>Spiralia</taxon>
        <taxon>Lophotrochozoa</taxon>
        <taxon>Mollusca</taxon>
        <taxon>Bivalvia</taxon>
        <taxon>Autobranchia</taxon>
        <taxon>Pteriomorphia</taxon>
        <taxon>Arcoida</taxon>
        <taxon>Arcoidea</taxon>
        <taxon>Arcidae</taxon>
        <taxon>Tegillarca</taxon>
    </lineage>
</organism>
<dbReference type="InterPro" id="IPR004302">
    <property type="entry name" value="Cellulose/chitin-bd_N"/>
</dbReference>
<evidence type="ECO:0000313" key="3">
    <source>
        <dbReference type="Proteomes" id="UP001217089"/>
    </source>
</evidence>
<reference evidence="2 3" key="1">
    <citation type="submission" date="2022-12" db="EMBL/GenBank/DDBJ databases">
        <title>Chromosome-level genome of Tegillarca granosa.</title>
        <authorList>
            <person name="Kim J."/>
        </authorList>
    </citation>
    <scope>NUCLEOTIDE SEQUENCE [LARGE SCALE GENOMIC DNA]</scope>
    <source>
        <strain evidence="2">Teg-2019</strain>
        <tissue evidence="2">Adductor muscle</tissue>
    </source>
</reference>
<proteinExistence type="predicted"/>
<dbReference type="Proteomes" id="UP001217089">
    <property type="component" value="Unassembled WGS sequence"/>
</dbReference>
<dbReference type="PANTHER" id="PTHR21113:SF4">
    <property type="entry name" value="CHITIN-BINDING TYPE-4 DOMAIN-CONTAINING PROTEIN"/>
    <property type="match status" value="1"/>
</dbReference>